<dbReference type="SUPFAM" id="SSF54236">
    <property type="entry name" value="Ubiquitin-like"/>
    <property type="match status" value="2"/>
</dbReference>
<gene>
    <name evidence="10" type="ORF">SASPL_102705</name>
</gene>
<organism evidence="10">
    <name type="scientific">Salvia splendens</name>
    <name type="common">Scarlet sage</name>
    <dbReference type="NCBI Taxonomy" id="180675"/>
    <lineage>
        <taxon>Eukaryota</taxon>
        <taxon>Viridiplantae</taxon>
        <taxon>Streptophyta</taxon>
        <taxon>Embryophyta</taxon>
        <taxon>Tracheophyta</taxon>
        <taxon>Spermatophyta</taxon>
        <taxon>Magnoliopsida</taxon>
        <taxon>eudicotyledons</taxon>
        <taxon>Gunneridae</taxon>
        <taxon>Pentapetalae</taxon>
        <taxon>asterids</taxon>
        <taxon>lamiids</taxon>
        <taxon>Lamiales</taxon>
        <taxon>Lamiaceae</taxon>
        <taxon>Nepetoideae</taxon>
        <taxon>Mentheae</taxon>
        <taxon>Salviinae</taxon>
        <taxon>Salvia</taxon>
        <taxon>Salvia subgen. Calosphace</taxon>
        <taxon>core Calosphace</taxon>
    </lineage>
</organism>
<dbReference type="Pfam" id="PF00240">
    <property type="entry name" value="ubiquitin"/>
    <property type="match status" value="2"/>
</dbReference>
<dbReference type="Pfam" id="PF00454">
    <property type="entry name" value="PI3_PI4_kinase"/>
    <property type="match status" value="1"/>
</dbReference>
<accession>A0A8X9ACE4</accession>
<dbReference type="PANTHER" id="PTHR45800">
    <property type="entry name" value="PHOSPHATIDYLINOSITOL 4-KINASE GAMMA"/>
    <property type="match status" value="1"/>
</dbReference>
<evidence type="ECO:0000313" key="10">
    <source>
        <dbReference type="EMBL" id="KAG6437777.1"/>
    </source>
</evidence>
<protein>
    <recommendedName>
        <fullName evidence="2">1-phosphatidylinositol 4-kinase</fullName>
        <ecNumber evidence="2">2.7.1.67</ecNumber>
    </recommendedName>
</protein>
<feature type="domain" description="Ubiquitin-like" evidence="8">
    <location>
        <begin position="29"/>
        <end position="100"/>
    </location>
</feature>
<dbReference type="InterPro" id="IPR029071">
    <property type="entry name" value="Ubiquitin-like_domsf"/>
</dbReference>
<keyword evidence="3" id="KW-0808">Transferase</keyword>
<dbReference type="EC" id="2.7.1.67" evidence="2"/>
<dbReference type="PROSITE" id="PS50290">
    <property type="entry name" value="PI3_4_KINASE_3"/>
    <property type="match status" value="1"/>
</dbReference>
<dbReference type="OrthoDB" id="5839at2759"/>
<evidence type="ECO:0000256" key="5">
    <source>
        <dbReference type="ARBA" id="ARBA00022777"/>
    </source>
</evidence>
<dbReference type="InterPro" id="IPR000403">
    <property type="entry name" value="PI3/4_kinase_cat_dom"/>
</dbReference>
<dbReference type="GO" id="GO:0005524">
    <property type="term" value="F:ATP binding"/>
    <property type="evidence" value="ECO:0007669"/>
    <property type="project" value="UniProtKB-KW"/>
</dbReference>
<comment type="caution">
    <text evidence="10">The sequence shown here is derived from an EMBL/GenBank/DDBJ whole genome shotgun (WGS) entry which is preliminary data.</text>
</comment>
<keyword evidence="6" id="KW-0067">ATP-binding</keyword>
<dbReference type="InterPro" id="IPR044571">
    <property type="entry name" value="P4KG1-8"/>
</dbReference>
<evidence type="ECO:0000256" key="4">
    <source>
        <dbReference type="ARBA" id="ARBA00022741"/>
    </source>
</evidence>
<dbReference type="GO" id="GO:0004430">
    <property type="term" value="F:1-phosphatidylinositol 4-kinase activity"/>
    <property type="evidence" value="ECO:0007669"/>
    <property type="project" value="UniProtKB-EC"/>
</dbReference>
<keyword evidence="11" id="KW-1185">Reference proteome</keyword>
<evidence type="ECO:0000313" key="11">
    <source>
        <dbReference type="Proteomes" id="UP000298416"/>
    </source>
</evidence>
<evidence type="ECO:0000259" key="8">
    <source>
        <dbReference type="PROSITE" id="PS50053"/>
    </source>
</evidence>
<name>A0A8X9ACE4_SALSN</name>
<reference evidence="10" key="1">
    <citation type="submission" date="2018-01" db="EMBL/GenBank/DDBJ databases">
        <authorList>
            <person name="Mao J.F."/>
        </authorList>
    </citation>
    <scope>NUCLEOTIDE SEQUENCE</scope>
    <source>
        <strain evidence="10">Huo1</strain>
        <tissue evidence="10">Leaf</tissue>
    </source>
</reference>
<comment type="similarity">
    <text evidence="1">Belongs to the PI3/PI4-kinase family. Type II PI4K subfamily.</text>
</comment>
<dbReference type="Gene3D" id="3.10.20.90">
    <property type="entry name" value="Phosphatidylinositol 3-kinase Catalytic Subunit, Chain A, domain 1"/>
    <property type="match status" value="2"/>
</dbReference>
<dbReference type="PANTHER" id="PTHR45800:SF24">
    <property type="entry name" value="PHOSPHATIDYLINOSITOL 4-KINASE GAMMA 4"/>
    <property type="match status" value="1"/>
</dbReference>
<evidence type="ECO:0000259" key="9">
    <source>
        <dbReference type="PROSITE" id="PS50290"/>
    </source>
</evidence>
<dbReference type="CDD" id="cd17039">
    <property type="entry name" value="Ubl_ubiquitin_like"/>
    <property type="match status" value="1"/>
</dbReference>
<sequence>MSSAGLVSIVPVLEESMTFLPPAHSQESILLFVAMPGSKVPIRVLESDSIESVKVRIQSCKGISRRNQKLVCGGKELARSKSLVRDYGLSDGNVVHLLLRLKDLQVIKVRTCCGKEFEFQVEKCRDVGYVKRQIAERESELIEDHEVLLNGKPIEDQRLINDISKDDTDAVIHLFVRKSAKIRGSPVGKNFELSIVAPQQNDVVSERKANHYVPRKAPERVSVLEPVIINPKTELPLEINQMIDSTRKGLEQGSYPIRSVEGTGGAYFMLDPSGTKYLSVFKPADEEPLAENNPRGLPLSEDGEGLKKGTRVGEGALRECAVFLLDHPKSGNRSFSGEIRGFAGVPPTVYVKCLHEGFNHPGGVSVKTGSLQMFMENNGSCEDMGPGAFPVEEVQKIAVLDMRMANADRHAGNILVSKGEDGQTVLIPIDHGYCLPYSFQDCTFDWLYWPQACQPFGMDTLEYIRSMDAEKDIALLKFYGWELPNECARVLRISTMLLKKGAEKGLTPFDIGNMMCRETLRKISVIEEIVEEALDSVLPGSSEGTFLDCVSSIVDRHLEEYK</sequence>
<feature type="domain" description="Ubiquitin-like" evidence="8">
    <location>
        <begin position="107"/>
        <end position="180"/>
    </location>
</feature>
<dbReference type="SUPFAM" id="SSF56112">
    <property type="entry name" value="Protein kinase-like (PK-like)"/>
    <property type="match status" value="1"/>
</dbReference>
<evidence type="ECO:0000256" key="2">
    <source>
        <dbReference type="ARBA" id="ARBA00012169"/>
    </source>
</evidence>
<feature type="region of interest" description="Disordered" evidence="7">
    <location>
        <begin position="287"/>
        <end position="306"/>
    </location>
</feature>
<dbReference type="PROSITE" id="PS50053">
    <property type="entry name" value="UBIQUITIN_2"/>
    <property type="match status" value="2"/>
</dbReference>
<reference evidence="10" key="2">
    <citation type="submission" date="2020-08" db="EMBL/GenBank/DDBJ databases">
        <title>Plant Genome Project.</title>
        <authorList>
            <person name="Zhang R.-G."/>
        </authorList>
    </citation>
    <scope>NUCLEOTIDE SEQUENCE</scope>
    <source>
        <strain evidence="10">Huo1</strain>
        <tissue evidence="10">Leaf</tissue>
    </source>
</reference>
<evidence type="ECO:0000256" key="1">
    <source>
        <dbReference type="ARBA" id="ARBA00008941"/>
    </source>
</evidence>
<keyword evidence="5" id="KW-0418">Kinase</keyword>
<dbReference type="InterPro" id="IPR000626">
    <property type="entry name" value="Ubiquitin-like_dom"/>
</dbReference>
<dbReference type="AlphaFoldDB" id="A0A8X9ACE4"/>
<dbReference type="Proteomes" id="UP000298416">
    <property type="component" value="Unassembled WGS sequence"/>
</dbReference>
<dbReference type="InterPro" id="IPR011009">
    <property type="entry name" value="Kinase-like_dom_sf"/>
</dbReference>
<evidence type="ECO:0000256" key="3">
    <source>
        <dbReference type="ARBA" id="ARBA00022679"/>
    </source>
</evidence>
<dbReference type="SMART" id="SM00213">
    <property type="entry name" value="UBQ"/>
    <property type="match status" value="2"/>
</dbReference>
<evidence type="ECO:0000256" key="6">
    <source>
        <dbReference type="ARBA" id="ARBA00022840"/>
    </source>
</evidence>
<evidence type="ECO:0000256" key="7">
    <source>
        <dbReference type="SAM" id="MobiDB-lite"/>
    </source>
</evidence>
<keyword evidence="4" id="KW-0547">Nucleotide-binding</keyword>
<feature type="domain" description="PI3K/PI4K catalytic" evidence="9">
    <location>
        <begin position="253"/>
        <end position="545"/>
    </location>
</feature>
<proteinExistence type="inferred from homology"/>
<dbReference type="EMBL" id="PNBA02000001">
    <property type="protein sequence ID" value="KAG6437777.1"/>
    <property type="molecule type" value="Genomic_DNA"/>
</dbReference>